<dbReference type="InterPro" id="IPR013083">
    <property type="entry name" value="Znf_RING/FYVE/PHD"/>
</dbReference>
<dbReference type="InterPro" id="IPR058678">
    <property type="entry name" value="ARM_PUB"/>
</dbReference>
<protein>
    <recommendedName>
        <fullName evidence="5 6">U-box domain-containing protein</fullName>
        <ecNumber evidence="5">2.3.2.27</ecNumber>
    </recommendedName>
    <alternativeName>
        <fullName evidence="5">RING-type E3 ubiquitin transferase PUB</fullName>
    </alternativeName>
</protein>
<dbReference type="InterPro" id="IPR003613">
    <property type="entry name" value="Ubox_domain"/>
</dbReference>
<dbReference type="EC" id="2.3.2.27" evidence="5"/>
<name>A0AAV8TT82_9ROSI</name>
<reference evidence="7 8" key="1">
    <citation type="submission" date="2021-09" db="EMBL/GenBank/DDBJ databases">
        <title>Genomic insights and catalytic innovation underlie evolution of tropane alkaloids biosynthesis.</title>
        <authorList>
            <person name="Wang Y.-J."/>
            <person name="Tian T."/>
            <person name="Huang J.-P."/>
            <person name="Huang S.-X."/>
        </authorList>
    </citation>
    <scope>NUCLEOTIDE SEQUENCE [LARGE SCALE GENOMIC DNA]</scope>
    <source>
        <strain evidence="7">KIB-2018</strain>
        <tissue evidence="7">Leaf</tissue>
    </source>
</reference>
<dbReference type="SUPFAM" id="SSF48371">
    <property type="entry name" value="ARM repeat"/>
    <property type="match status" value="1"/>
</dbReference>
<dbReference type="PANTHER" id="PTHR22849">
    <property type="entry name" value="WDSAM1 PROTEIN"/>
    <property type="match status" value="1"/>
</dbReference>
<dbReference type="PANTHER" id="PTHR22849:SF103">
    <property type="entry name" value="U-BOX DOMAIN-CONTAINING PROTEIN"/>
    <property type="match status" value="1"/>
</dbReference>
<dbReference type="SMART" id="SM00504">
    <property type="entry name" value="Ubox"/>
    <property type="match status" value="1"/>
</dbReference>
<evidence type="ECO:0000256" key="4">
    <source>
        <dbReference type="ARBA" id="ARBA00022786"/>
    </source>
</evidence>
<dbReference type="GO" id="GO:0016567">
    <property type="term" value="P:protein ubiquitination"/>
    <property type="evidence" value="ECO:0007669"/>
    <property type="project" value="UniProtKB-UniRule"/>
</dbReference>
<dbReference type="Proteomes" id="UP001159364">
    <property type="component" value="Linkage Group LG03"/>
</dbReference>
<comment type="function">
    <text evidence="5">Functions as an E3 ubiquitin ligase.</text>
</comment>
<dbReference type="EMBL" id="JAIWQS010000003">
    <property type="protein sequence ID" value="KAJ8769094.1"/>
    <property type="molecule type" value="Genomic_DNA"/>
</dbReference>
<evidence type="ECO:0000259" key="6">
    <source>
        <dbReference type="PROSITE" id="PS51698"/>
    </source>
</evidence>
<comment type="catalytic activity">
    <reaction evidence="1 5">
        <text>S-ubiquitinyl-[E2 ubiquitin-conjugating enzyme]-L-cysteine + [acceptor protein]-L-lysine = [E2 ubiquitin-conjugating enzyme]-L-cysteine + N(6)-ubiquitinyl-[acceptor protein]-L-lysine.</text>
        <dbReference type="EC" id="2.3.2.27"/>
    </reaction>
</comment>
<dbReference type="SUPFAM" id="SSF57850">
    <property type="entry name" value="RING/U-box"/>
    <property type="match status" value="1"/>
</dbReference>
<dbReference type="InterPro" id="IPR045185">
    <property type="entry name" value="PUB22/23/24-like"/>
</dbReference>
<dbReference type="CDD" id="cd16664">
    <property type="entry name" value="RING-Ubox_PUB"/>
    <property type="match status" value="1"/>
</dbReference>
<dbReference type="AlphaFoldDB" id="A0AAV8TT82"/>
<dbReference type="InterPro" id="IPR016024">
    <property type="entry name" value="ARM-type_fold"/>
</dbReference>
<keyword evidence="3 5" id="KW-0808">Transferase</keyword>
<gene>
    <name evidence="7" type="ORF">K2173_000869</name>
</gene>
<accession>A0AAV8TT82</accession>
<dbReference type="InterPro" id="IPR045210">
    <property type="entry name" value="RING-Ubox_PUB"/>
</dbReference>
<dbReference type="Gene3D" id="3.30.40.10">
    <property type="entry name" value="Zinc/RING finger domain, C3HC4 (zinc finger)"/>
    <property type="match status" value="1"/>
</dbReference>
<feature type="domain" description="U-box" evidence="6">
    <location>
        <begin position="7"/>
        <end position="81"/>
    </location>
</feature>
<dbReference type="Pfam" id="PF25598">
    <property type="entry name" value="ARM_PUB"/>
    <property type="match status" value="1"/>
</dbReference>
<dbReference type="Gene3D" id="1.25.10.10">
    <property type="entry name" value="Leucine-rich Repeat Variant"/>
    <property type="match status" value="1"/>
</dbReference>
<dbReference type="FunFam" id="3.30.40.10:FF:000442">
    <property type="entry name" value="RING-type E3 ubiquitin transferase"/>
    <property type="match status" value="1"/>
</dbReference>
<dbReference type="InterPro" id="IPR011989">
    <property type="entry name" value="ARM-like"/>
</dbReference>
<keyword evidence="8" id="KW-1185">Reference proteome</keyword>
<keyword evidence="4 5" id="KW-0833">Ubl conjugation pathway</keyword>
<evidence type="ECO:0000256" key="5">
    <source>
        <dbReference type="RuleBase" id="RU369093"/>
    </source>
</evidence>
<evidence type="ECO:0000256" key="3">
    <source>
        <dbReference type="ARBA" id="ARBA00022679"/>
    </source>
</evidence>
<comment type="pathway">
    <text evidence="2 5">Protein modification; protein ubiquitination.</text>
</comment>
<evidence type="ECO:0000313" key="8">
    <source>
        <dbReference type="Proteomes" id="UP001159364"/>
    </source>
</evidence>
<evidence type="ECO:0000256" key="2">
    <source>
        <dbReference type="ARBA" id="ARBA00004906"/>
    </source>
</evidence>
<organism evidence="7 8">
    <name type="scientific">Erythroxylum novogranatense</name>
    <dbReference type="NCBI Taxonomy" id="1862640"/>
    <lineage>
        <taxon>Eukaryota</taxon>
        <taxon>Viridiplantae</taxon>
        <taxon>Streptophyta</taxon>
        <taxon>Embryophyta</taxon>
        <taxon>Tracheophyta</taxon>
        <taxon>Spermatophyta</taxon>
        <taxon>Magnoliopsida</taxon>
        <taxon>eudicotyledons</taxon>
        <taxon>Gunneridae</taxon>
        <taxon>Pentapetalae</taxon>
        <taxon>rosids</taxon>
        <taxon>fabids</taxon>
        <taxon>Malpighiales</taxon>
        <taxon>Erythroxylaceae</taxon>
        <taxon>Erythroxylum</taxon>
    </lineage>
</organism>
<evidence type="ECO:0000313" key="7">
    <source>
        <dbReference type="EMBL" id="KAJ8769094.1"/>
    </source>
</evidence>
<evidence type="ECO:0000256" key="1">
    <source>
        <dbReference type="ARBA" id="ARBA00000900"/>
    </source>
</evidence>
<proteinExistence type="predicted"/>
<dbReference type="Pfam" id="PF04564">
    <property type="entry name" value="U-box"/>
    <property type="match status" value="1"/>
</dbReference>
<comment type="caution">
    <text evidence="7">The sequence shown here is derived from an EMBL/GenBank/DDBJ whole genome shotgun (WGS) entry which is preliminary data.</text>
</comment>
<dbReference type="PROSITE" id="PS51698">
    <property type="entry name" value="U_BOX"/>
    <property type="match status" value="1"/>
</dbReference>
<sequence>MQEPEVPIPHLFRCPISLDLFEDPVTLCTGQTYDRSSIEKWLSAGNLTCPVTMQKLADASMVPNHTLRHLIDQWLKMGPQAGPDYFSEMGCFASLKHNLQSQDVSWEKKLLTLKRIQTLAEESPSNSSHLLQPDILPLLLKLVFSGKAEHHRLFQERVMLVEQTLCCVLKLLSLGELEVLNMLKEESNLESFQVLFHHGTINIKGSLCRLIQAISSSLLTRELCLTLGKCHQLLRGLVLTAVHENCQVSEAAIKAISGLCSLESNRETLIQQGVINGLLTYIYNARRHERSLAPKAMATIELLLGLESARKDVINHPNGIRTIVKMVFQVSDHEGSESAINSLIILCTESLQAREEAIGGGVLSQLLLLLQSQCSSRTKTNARILLKLLRS</sequence>
<dbReference type="GO" id="GO:0061630">
    <property type="term" value="F:ubiquitin protein ligase activity"/>
    <property type="evidence" value="ECO:0007669"/>
    <property type="project" value="UniProtKB-UniRule"/>
</dbReference>